<dbReference type="Proteomes" id="UP000030021">
    <property type="component" value="Unassembled WGS sequence"/>
</dbReference>
<dbReference type="AlphaFoldDB" id="A0A0A0HG82"/>
<comment type="caution">
    <text evidence="1">The sequence shown here is derived from an EMBL/GenBank/DDBJ whole genome shotgun (WGS) entry which is preliminary data.</text>
</comment>
<evidence type="ECO:0000313" key="1">
    <source>
        <dbReference type="EMBL" id="KGM86155.1"/>
    </source>
</evidence>
<protein>
    <submittedName>
        <fullName evidence="1">Uncharacterized protein</fullName>
    </submittedName>
</protein>
<gene>
    <name evidence="1" type="ORF">rosmuc_04029</name>
</gene>
<sequence>MTEGACEVAGTTDQRSTAKHKSVANAAFTTVLKVSIGSARLPVSSVVRRGTILFYPPGGDRTTL</sequence>
<dbReference type="HOGENOM" id="CLU_2865049_0_0_5"/>
<dbReference type="EMBL" id="AONH01000024">
    <property type="protein sequence ID" value="KGM86155.1"/>
    <property type="molecule type" value="Genomic_DNA"/>
</dbReference>
<organism evidence="1 2">
    <name type="scientific">Roseovarius mucosus DSM 17069</name>
    <dbReference type="NCBI Taxonomy" id="1288298"/>
    <lineage>
        <taxon>Bacteria</taxon>
        <taxon>Pseudomonadati</taxon>
        <taxon>Pseudomonadota</taxon>
        <taxon>Alphaproteobacteria</taxon>
        <taxon>Rhodobacterales</taxon>
        <taxon>Roseobacteraceae</taxon>
        <taxon>Roseovarius</taxon>
    </lineage>
</organism>
<reference evidence="1 2" key="1">
    <citation type="submission" date="2013-01" db="EMBL/GenBank/DDBJ databases">
        <authorList>
            <person name="Fiebig A."/>
            <person name="Goeker M."/>
            <person name="Klenk H.-P.P."/>
        </authorList>
    </citation>
    <scope>NUCLEOTIDE SEQUENCE [LARGE SCALE GENOMIC DNA]</scope>
    <source>
        <strain evidence="1 2">DSM 17069</strain>
    </source>
</reference>
<accession>A0A0A0HG82</accession>
<proteinExistence type="predicted"/>
<name>A0A0A0HG82_9RHOB</name>
<evidence type="ECO:0000313" key="2">
    <source>
        <dbReference type="Proteomes" id="UP000030021"/>
    </source>
</evidence>